<evidence type="ECO:0000313" key="2">
    <source>
        <dbReference type="Proteomes" id="UP000281771"/>
    </source>
</evidence>
<proteinExistence type="predicted"/>
<reference evidence="1 2" key="1">
    <citation type="submission" date="2018-11" db="EMBL/GenBank/DDBJ databases">
        <title>Genomes From Bacteria Associated with the Canine Oral Cavity: a Test Case for Automated Genome-Based Taxonomic Assignment.</title>
        <authorList>
            <person name="Coil D.A."/>
            <person name="Jospin G."/>
            <person name="Darling A.E."/>
            <person name="Wallis C."/>
            <person name="Davis I.J."/>
            <person name="Harris S."/>
            <person name="Eisen J.A."/>
            <person name="Holcombe L.J."/>
            <person name="O'Flynn C."/>
        </authorList>
    </citation>
    <scope>NUCLEOTIDE SEQUENCE [LARGE SCALE GENOMIC DNA]</scope>
    <source>
        <strain evidence="1 2">OH4621_COT-116</strain>
    </source>
</reference>
<comment type="caution">
    <text evidence="1">The sequence shown here is derived from an EMBL/GenBank/DDBJ whole genome shotgun (WGS) entry which is preliminary data.</text>
</comment>
<sequence>MKIQLICPYCENTTFVVGKTNKTYGGVGKSMNFPNQPICHDICEQCGSVVRTYVEHPEKLK</sequence>
<gene>
    <name evidence="1" type="ORF">EII38_04120</name>
</gene>
<keyword evidence="2" id="KW-1185">Reference proteome</keyword>
<dbReference type="AlphaFoldDB" id="A0A3P1VE81"/>
<accession>A0A3P1VE81</accession>
<evidence type="ECO:0000313" key="1">
    <source>
        <dbReference type="EMBL" id="RRD31946.1"/>
    </source>
</evidence>
<name>A0A3P1VE81_9STRE</name>
<dbReference type="Proteomes" id="UP000281771">
    <property type="component" value="Unassembled WGS sequence"/>
</dbReference>
<dbReference type="RefSeq" id="WP_124776268.1">
    <property type="nucleotide sequence ID" value="NZ_RQZA01000002.1"/>
</dbReference>
<dbReference type="EMBL" id="RQZA01000002">
    <property type="protein sequence ID" value="RRD31946.1"/>
    <property type="molecule type" value="Genomic_DNA"/>
</dbReference>
<dbReference type="STRING" id="1123309.GCA_000377005_01180"/>
<protein>
    <submittedName>
        <fullName evidence="1">Uncharacterized protein</fullName>
    </submittedName>
</protein>
<organism evidence="1 2">
    <name type="scientific">Streptococcus minor</name>
    <dbReference type="NCBI Taxonomy" id="229549"/>
    <lineage>
        <taxon>Bacteria</taxon>
        <taxon>Bacillati</taxon>
        <taxon>Bacillota</taxon>
        <taxon>Bacilli</taxon>
        <taxon>Lactobacillales</taxon>
        <taxon>Streptococcaceae</taxon>
        <taxon>Streptococcus</taxon>
    </lineage>
</organism>